<proteinExistence type="predicted"/>
<comment type="caution">
    <text evidence="2">The sequence shown here is derived from an EMBL/GenBank/DDBJ whole genome shotgun (WGS) entry which is preliminary data.</text>
</comment>
<evidence type="ECO:0000313" key="3">
    <source>
        <dbReference type="Proteomes" id="UP001589793"/>
    </source>
</evidence>
<feature type="region of interest" description="Disordered" evidence="1">
    <location>
        <begin position="103"/>
        <end position="123"/>
    </location>
</feature>
<gene>
    <name evidence="2" type="ORF">ACFFF6_19330</name>
</gene>
<feature type="non-terminal residue" evidence="2">
    <location>
        <position position="1"/>
    </location>
</feature>
<dbReference type="Proteomes" id="UP001589793">
    <property type="component" value="Unassembled WGS sequence"/>
</dbReference>
<evidence type="ECO:0000313" key="2">
    <source>
        <dbReference type="EMBL" id="MFC0676108.1"/>
    </source>
</evidence>
<reference evidence="2 3" key="1">
    <citation type="submission" date="2024-09" db="EMBL/GenBank/DDBJ databases">
        <authorList>
            <person name="Sun Q."/>
            <person name="Mori K."/>
        </authorList>
    </citation>
    <scope>NUCLEOTIDE SEQUENCE [LARGE SCALE GENOMIC DNA]</scope>
    <source>
        <strain evidence="2 3">CICC 10874</strain>
    </source>
</reference>
<dbReference type="EMBL" id="JBHLSV010000041">
    <property type="protein sequence ID" value="MFC0676108.1"/>
    <property type="molecule type" value="Genomic_DNA"/>
</dbReference>
<feature type="region of interest" description="Disordered" evidence="1">
    <location>
        <begin position="1"/>
        <end position="20"/>
    </location>
</feature>
<evidence type="ECO:0000256" key="1">
    <source>
        <dbReference type="SAM" id="MobiDB-lite"/>
    </source>
</evidence>
<organism evidence="2 3">
    <name type="scientific">Brachybacterium hainanense</name>
    <dbReference type="NCBI Taxonomy" id="1541174"/>
    <lineage>
        <taxon>Bacteria</taxon>
        <taxon>Bacillati</taxon>
        <taxon>Actinomycetota</taxon>
        <taxon>Actinomycetes</taxon>
        <taxon>Micrococcales</taxon>
        <taxon>Dermabacteraceae</taxon>
        <taxon>Brachybacterium</taxon>
    </lineage>
</organism>
<sequence length="123" mass="11623">GDGPAAQETGGARTAARTSDPAAAGPLALVIALGAATRSAGEPGDAFAGLDLDRFAGSAPVRLALGIVPGPAVATAPSGAPGSWQRLEVAAEDPLADALLALPASPGTAARRGAPAAPAGQGR</sequence>
<protein>
    <submittedName>
        <fullName evidence="2">Uncharacterized protein</fullName>
    </submittedName>
</protein>
<accession>A0ABV6RJP7</accession>
<name>A0ABV6RJP7_9MICO</name>
<keyword evidence="3" id="KW-1185">Reference proteome</keyword>